<gene>
    <name evidence="2" type="ORF">LCGC14_2806450</name>
</gene>
<organism evidence="2">
    <name type="scientific">marine sediment metagenome</name>
    <dbReference type="NCBI Taxonomy" id="412755"/>
    <lineage>
        <taxon>unclassified sequences</taxon>
        <taxon>metagenomes</taxon>
        <taxon>ecological metagenomes</taxon>
    </lineage>
</organism>
<feature type="compositionally biased region" description="Polar residues" evidence="1">
    <location>
        <begin position="16"/>
        <end position="27"/>
    </location>
</feature>
<dbReference type="EMBL" id="LAZR01052808">
    <property type="protein sequence ID" value="KKK82130.1"/>
    <property type="molecule type" value="Genomic_DNA"/>
</dbReference>
<dbReference type="AlphaFoldDB" id="A0A0F8Z7Y3"/>
<evidence type="ECO:0000313" key="2">
    <source>
        <dbReference type="EMBL" id="KKK82130.1"/>
    </source>
</evidence>
<feature type="non-terminal residue" evidence="2">
    <location>
        <position position="33"/>
    </location>
</feature>
<protein>
    <submittedName>
        <fullName evidence="2">Uncharacterized protein</fullName>
    </submittedName>
</protein>
<sequence length="33" mass="3558">MKNPTNRFKAALAQGKPQTGIWNSIGGNTVPEM</sequence>
<feature type="region of interest" description="Disordered" evidence="1">
    <location>
        <begin position="1"/>
        <end position="33"/>
    </location>
</feature>
<accession>A0A0F8Z7Y3</accession>
<comment type="caution">
    <text evidence="2">The sequence shown here is derived from an EMBL/GenBank/DDBJ whole genome shotgun (WGS) entry which is preliminary data.</text>
</comment>
<proteinExistence type="predicted"/>
<name>A0A0F8Z7Y3_9ZZZZ</name>
<evidence type="ECO:0000256" key="1">
    <source>
        <dbReference type="SAM" id="MobiDB-lite"/>
    </source>
</evidence>
<reference evidence="2" key="1">
    <citation type="journal article" date="2015" name="Nature">
        <title>Complex archaea that bridge the gap between prokaryotes and eukaryotes.</title>
        <authorList>
            <person name="Spang A."/>
            <person name="Saw J.H."/>
            <person name="Jorgensen S.L."/>
            <person name="Zaremba-Niedzwiedzka K."/>
            <person name="Martijn J."/>
            <person name="Lind A.E."/>
            <person name="van Eijk R."/>
            <person name="Schleper C."/>
            <person name="Guy L."/>
            <person name="Ettema T.J."/>
        </authorList>
    </citation>
    <scope>NUCLEOTIDE SEQUENCE</scope>
</reference>